<gene>
    <name evidence="11" type="ORF">EL26_00090</name>
</gene>
<name>A0A074LS74_9BACL</name>
<comment type="catalytic activity">
    <reaction evidence="1">
        <text>ATP + protein L-histidine = ADP + protein N-phospho-L-histidine.</text>
        <dbReference type="EC" id="2.7.13.3"/>
    </reaction>
</comment>
<dbReference type="EMBL" id="JMIR01000001">
    <property type="protein sequence ID" value="KEO85001.1"/>
    <property type="molecule type" value="Genomic_DNA"/>
</dbReference>
<feature type="transmembrane region" description="Helical" evidence="9">
    <location>
        <begin position="140"/>
        <end position="159"/>
    </location>
</feature>
<evidence type="ECO:0000313" key="11">
    <source>
        <dbReference type="EMBL" id="KEO85001.1"/>
    </source>
</evidence>
<evidence type="ECO:0000256" key="4">
    <source>
        <dbReference type="ARBA" id="ARBA00022679"/>
    </source>
</evidence>
<dbReference type="SUPFAM" id="SSF55874">
    <property type="entry name" value="ATPase domain of HSP90 chaperone/DNA topoisomerase II/histidine kinase"/>
    <property type="match status" value="1"/>
</dbReference>
<evidence type="ECO:0000313" key="12">
    <source>
        <dbReference type="Proteomes" id="UP000027931"/>
    </source>
</evidence>
<feature type="transmembrane region" description="Helical" evidence="9">
    <location>
        <begin position="40"/>
        <end position="57"/>
    </location>
</feature>
<dbReference type="Gene3D" id="3.30.565.10">
    <property type="entry name" value="Histidine kinase-like ATPase, C-terminal domain"/>
    <property type="match status" value="1"/>
</dbReference>
<evidence type="ECO:0000259" key="10">
    <source>
        <dbReference type="PROSITE" id="PS50109"/>
    </source>
</evidence>
<keyword evidence="9" id="KW-0472">Membrane</keyword>
<dbReference type="eggNOG" id="COG4585">
    <property type="taxonomic scope" value="Bacteria"/>
</dbReference>
<evidence type="ECO:0000256" key="1">
    <source>
        <dbReference type="ARBA" id="ARBA00000085"/>
    </source>
</evidence>
<comment type="caution">
    <text evidence="11">The sequence shown here is derived from an EMBL/GenBank/DDBJ whole genome shotgun (WGS) entry which is preliminary data.</text>
</comment>
<dbReference type="InterPro" id="IPR050482">
    <property type="entry name" value="Sensor_HK_TwoCompSys"/>
</dbReference>
<dbReference type="GO" id="GO:0000155">
    <property type="term" value="F:phosphorelay sensor kinase activity"/>
    <property type="evidence" value="ECO:0007669"/>
    <property type="project" value="InterPro"/>
</dbReference>
<sequence>MTRSLSSMSLLGWTRIAMLVGIAASYLFTNEGLTDNQREFIEIGMMLFAVNHVLYLVYPKRFAWMFTADLLLAFAFGVVIDPADHTYLLFYGIQSMTLMLYTSRRNFILWWWFGSVTVIWAAMVGIEYTQNPDFKLFGNLFNYGFFVFASLVGWLIRYYQDSRQQVAHLYEELKTYARQVEEMTVVRERNHIAREIHDTVGHKMTALLVQLQAGRKLLDRDPEQCQETLLRCEELARAALQEVRLSVRTLHVEEQTPSIVEALRRLLAEFSKMSAMEAALVVQGDVTGISHSWHPAIYRIVQEALTNAKRHGEAHAATVTLAGTAQEVSLTIQDDGIGTSDVQLGFGLLNIRERVMELGGTVQFASKAGSGFRIQVLFPLQQQVWRFGGTTA</sequence>
<dbReference type="InterPro" id="IPR005467">
    <property type="entry name" value="His_kinase_dom"/>
</dbReference>
<dbReference type="PROSITE" id="PS50109">
    <property type="entry name" value="HIS_KIN"/>
    <property type="match status" value="1"/>
</dbReference>
<evidence type="ECO:0000256" key="6">
    <source>
        <dbReference type="ARBA" id="ARBA00022777"/>
    </source>
</evidence>
<dbReference type="PANTHER" id="PTHR24421">
    <property type="entry name" value="NITRATE/NITRITE SENSOR PROTEIN NARX-RELATED"/>
    <property type="match status" value="1"/>
</dbReference>
<proteinExistence type="predicted"/>
<dbReference type="RefSeq" id="WP_052035792.1">
    <property type="nucleotide sequence ID" value="NZ_JMIR01000001.1"/>
</dbReference>
<keyword evidence="5" id="KW-0547">Nucleotide-binding</keyword>
<dbReference type="OrthoDB" id="199946at2"/>
<evidence type="ECO:0000256" key="3">
    <source>
        <dbReference type="ARBA" id="ARBA00022553"/>
    </source>
</evidence>
<feature type="transmembrane region" description="Helical" evidence="9">
    <location>
        <begin position="12"/>
        <end position="28"/>
    </location>
</feature>
<dbReference type="GO" id="GO:0016020">
    <property type="term" value="C:membrane"/>
    <property type="evidence" value="ECO:0007669"/>
    <property type="project" value="InterPro"/>
</dbReference>
<dbReference type="AlphaFoldDB" id="A0A074LS74"/>
<dbReference type="EC" id="2.7.13.3" evidence="2"/>
<dbReference type="Proteomes" id="UP000027931">
    <property type="component" value="Unassembled WGS sequence"/>
</dbReference>
<dbReference type="GO" id="GO:0005524">
    <property type="term" value="F:ATP binding"/>
    <property type="evidence" value="ECO:0007669"/>
    <property type="project" value="UniProtKB-KW"/>
</dbReference>
<keyword evidence="6" id="KW-0418">Kinase</keyword>
<keyword evidence="7" id="KW-0067">ATP-binding</keyword>
<accession>A0A074LS74</accession>
<evidence type="ECO:0000256" key="9">
    <source>
        <dbReference type="SAM" id="Phobius"/>
    </source>
</evidence>
<evidence type="ECO:0000256" key="8">
    <source>
        <dbReference type="ARBA" id="ARBA00023012"/>
    </source>
</evidence>
<dbReference type="Pfam" id="PF02518">
    <property type="entry name" value="HATPase_c"/>
    <property type="match status" value="1"/>
</dbReference>
<keyword evidence="4" id="KW-0808">Transferase</keyword>
<feature type="domain" description="Histidine kinase" evidence="10">
    <location>
        <begin position="199"/>
        <end position="382"/>
    </location>
</feature>
<dbReference type="CDD" id="cd16917">
    <property type="entry name" value="HATPase_UhpB-NarQ-NarX-like"/>
    <property type="match status" value="1"/>
</dbReference>
<keyword evidence="3" id="KW-0597">Phosphoprotein</keyword>
<dbReference type="InterPro" id="IPR011712">
    <property type="entry name" value="Sig_transdc_His_kin_sub3_dim/P"/>
</dbReference>
<keyword evidence="9" id="KW-0812">Transmembrane</keyword>
<reference evidence="11 12" key="1">
    <citation type="journal article" date="2013" name="Int. J. Syst. Evol. Microbiol.">
        <title>Tumebacillus flagellatus sp. nov., an alpha-amylase/pullulanase-producing bacterium isolated from cassava wastewater.</title>
        <authorList>
            <person name="Wang Q."/>
            <person name="Xie N."/>
            <person name="Qin Y."/>
            <person name="Shen N."/>
            <person name="Zhu J."/>
            <person name="Mi H."/>
            <person name="Huang R."/>
        </authorList>
    </citation>
    <scope>NUCLEOTIDE SEQUENCE [LARGE SCALE GENOMIC DNA]</scope>
    <source>
        <strain evidence="11 12">GST4</strain>
    </source>
</reference>
<evidence type="ECO:0000256" key="5">
    <source>
        <dbReference type="ARBA" id="ARBA00022741"/>
    </source>
</evidence>
<evidence type="ECO:0000256" key="2">
    <source>
        <dbReference type="ARBA" id="ARBA00012438"/>
    </source>
</evidence>
<dbReference type="STRING" id="1157490.EL26_00090"/>
<dbReference type="InterPro" id="IPR036890">
    <property type="entry name" value="HATPase_C_sf"/>
</dbReference>
<protein>
    <recommendedName>
        <fullName evidence="2">histidine kinase</fullName>
        <ecNumber evidence="2">2.7.13.3</ecNumber>
    </recommendedName>
</protein>
<organism evidence="11 12">
    <name type="scientific">Tumebacillus flagellatus</name>
    <dbReference type="NCBI Taxonomy" id="1157490"/>
    <lineage>
        <taxon>Bacteria</taxon>
        <taxon>Bacillati</taxon>
        <taxon>Bacillota</taxon>
        <taxon>Bacilli</taxon>
        <taxon>Bacillales</taxon>
        <taxon>Alicyclobacillaceae</taxon>
        <taxon>Tumebacillus</taxon>
    </lineage>
</organism>
<evidence type="ECO:0000256" key="7">
    <source>
        <dbReference type="ARBA" id="ARBA00022840"/>
    </source>
</evidence>
<dbReference type="GO" id="GO:0046983">
    <property type="term" value="F:protein dimerization activity"/>
    <property type="evidence" value="ECO:0007669"/>
    <property type="project" value="InterPro"/>
</dbReference>
<dbReference type="Pfam" id="PF07730">
    <property type="entry name" value="HisKA_3"/>
    <property type="match status" value="1"/>
</dbReference>
<dbReference type="InterPro" id="IPR003594">
    <property type="entry name" value="HATPase_dom"/>
</dbReference>
<dbReference type="PANTHER" id="PTHR24421:SF10">
    <property type="entry name" value="NITRATE_NITRITE SENSOR PROTEIN NARQ"/>
    <property type="match status" value="1"/>
</dbReference>
<keyword evidence="12" id="KW-1185">Reference proteome</keyword>
<keyword evidence="9" id="KW-1133">Transmembrane helix</keyword>
<dbReference type="Gene3D" id="1.20.5.1930">
    <property type="match status" value="1"/>
</dbReference>
<dbReference type="SMART" id="SM00387">
    <property type="entry name" value="HATPase_c"/>
    <property type="match status" value="1"/>
</dbReference>
<feature type="transmembrane region" description="Helical" evidence="9">
    <location>
        <begin position="109"/>
        <end position="128"/>
    </location>
</feature>
<keyword evidence="8" id="KW-0902">Two-component regulatory system</keyword>